<evidence type="ECO:0000313" key="3">
    <source>
        <dbReference type="Proteomes" id="UP001162483"/>
    </source>
</evidence>
<reference evidence="2" key="1">
    <citation type="submission" date="2023-05" db="EMBL/GenBank/DDBJ databases">
        <authorList>
            <person name="Stuckert A."/>
        </authorList>
    </citation>
    <scope>NUCLEOTIDE SEQUENCE</scope>
</reference>
<accession>A0ABN9DX56</accession>
<keyword evidence="3" id="KW-1185">Reference proteome</keyword>
<feature type="region of interest" description="Disordered" evidence="1">
    <location>
        <begin position="1"/>
        <end position="24"/>
    </location>
</feature>
<organism evidence="2 3">
    <name type="scientific">Staurois parvus</name>
    <dbReference type="NCBI Taxonomy" id="386267"/>
    <lineage>
        <taxon>Eukaryota</taxon>
        <taxon>Metazoa</taxon>
        <taxon>Chordata</taxon>
        <taxon>Craniata</taxon>
        <taxon>Vertebrata</taxon>
        <taxon>Euteleostomi</taxon>
        <taxon>Amphibia</taxon>
        <taxon>Batrachia</taxon>
        <taxon>Anura</taxon>
        <taxon>Neobatrachia</taxon>
        <taxon>Ranoidea</taxon>
        <taxon>Ranidae</taxon>
        <taxon>Staurois</taxon>
    </lineage>
</organism>
<gene>
    <name evidence="2" type="ORF">SPARVUS_LOCUS8674262</name>
</gene>
<protein>
    <submittedName>
        <fullName evidence="2">Uncharacterized protein</fullName>
    </submittedName>
</protein>
<name>A0ABN9DX56_9NEOB</name>
<proteinExistence type="predicted"/>
<sequence length="100" mass="11085">MTTSTQLVWLPPASKAETSRLPGWSPPDSVCWGWSPESWPGPPKRPAQPVQSARWLLPKYGPRIGDFIPSQISKEISRLQVPKQALPTKEEIDKPVSSAL</sequence>
<dbReference type="Proteomes" id="UP001162483">
    <property type="component" value="Unassembled WGS sequence"/>
</dbReference>
<feature type="non-terminal residue" evidence="2">
    <location>
        <position position="100"/>
    </location>
</feature>
<comment type="caution">
    <text evidence="2">The sequence shown here is derived from an EMBL/GenBank/DDBJ whole genome shotgun (WGS) entry which is preliminary data.</text>
</comment>
<dbReference type="EMBL" id="CATNWA010014898">
    <property type="protein sequence ID" value="CAI9577229.1"/>
    <property type="molecule type" value="Genomic_DNA"/>
</dbReference>
<evidence type="ECO:0000313" key="2">
    <source>
        <dbReference type="EMBL" id="CAI9577229.1"/>
    </source>
</evidence>
<evidence type="ECO:0000256" key="1">
    <source>
        <dbReference type="SAM" id="MobiDB-lite"/>
    </source>
</evidence>